<evidence type="ECO:0000313" key="3">
    <source>
        <dbReference type="EMBL" id="GAB0137838.1"/>
    </source>
</evidence>
<keyword evidence="2" id="KW-0732">Signal</keyword>
<dbReference type="PANTHER" id="PTHR39602">
    <property type="entry name" value="ACW-9"/>
    <property type="match status" value="1"/>
</dbReference>
<sequence>MHYPVVITALLGAALAQNQNQGDGHACVERCNAAMNSCRTQSGANQSYCSSQYASCLGYNPYQNGGFVTPTACASGGGGPAGPAATMPGGQPDECARKCTDAYNGCRTQPGANQATCRASFATCLGYNPPNDTPASCQGQGSGSGISASPSSMPTTTGAAAVGQEDCVARCNAAMDSCRIQPNSNQSYCSSQYASCLGYNPYQNGGFVTPTACSGSASGVAPTGTVPVVAGGSQLSPAYAAMALGLLALL</sequence>
<proteinExistence type="predicted"/>
<gene>
    <name evidence="3" type="primary">g6091</name>
    <name evidence="3" type="ORF">EsDP_00006091</name>
</gene>
<comment type="caution">
    <text evidence="3">The sequence shown here is derived from an EMBL/GenBank/DDBJ whole genome shotgun (WGS) entry which is preliminary data.</text>
</comment>
<accession>A0ABQ0CWN2</accession>
<feature type="signal peptide" evidence="2">
    <location>
        <begin position="1"/>
        <end position="16"/>
    </location>
</feature>
<feature type="compositionally biased region" description="Low complexity" evidence="1">
    <location>
        <begin position="135"/>
        <end position="152"/>
    </location>
</feature>
<dbReference type="EMBL" id="BAAFGZ010000323">
    <property type="protein sequence ID" value="GAB0137838.1"/>
    <property type="molecule type" value="Genomic_DNA"/>
</dbReference>
<protein>
    <submittedName>
        <fullName evidence="3">Uncharacterized protein</fullName>
    </submittedName>
</protein>
<name>A0ABQ0CWN2_9HYPO</name>
<evidence type="ECO:0000256" key="1">
    <source>
        <dbReference type="SAM" id="MobiDB-lite"/>
    </source>
</evidence>
<feature type="chain" id="PRO_5045708426" evidence="2">
    <location>
        <begin position="17"/>
        <end position="250"/>
    </location>
</feature>
<keyword evidence="4" id="KW-1185">Reference proteome</keyword>
<organism evidence="3 4">
    <name type="scientific">Epichloe bromicola</name>
    <dbReference type="NCBI Taxonomy" id="79588"/>
    <lineage>
        <taxon>Eukaryota</taxon>
        <taxon>Fungi</taxon>
        <taxon>Dikarya</taxon>
        <taxon>Ascomycota</taxon>
        <taxon>Pezizomycotina</taxon>
        <taxon>Sordariomycetes</taxon>
        <taxon>Hypocreomycetidae</taxon>
        <taxon>Hypocreales</taxon>
        <taxon>Clavicipitaceae</taxon>
        <taxon>Epichloe</taxon>
    </lineage>
</organism>
<feature type="region of interest" description="Disordered" evidence="1">
    <location>
        <begin position="135"/>
        <end position="155"/>
    </location>
</feature>
<dbReference type="PANTHER" id="PTHR39602:SF2">
    <property type="entry name" value="ACW-9"/>
    <property type="match status" value="1"/>
</dbReference>
<dbReference type="Proteomes" id="UP001562357">
    <property type="component" value="Unassembled WGS sequence"/>
</dbReference>
<evidence type="ECO:0000313" key="4">
    <source>
        <dbReference type="Proteomes" id="UP001562357"/>
    </source>
</evidence>
<reference evidence="4" key="1">
    <citation type="submission" date="2024-06" db="EMBL/GenBank/DDBJ databases">
        <title>Draft Genome Sequences of Epichloe bromicola Strains Isolated from Elymus ciliaris.</title>
        <authorList>
            <consortium name="Epichloe bromicola genome sequencing consortium"/>
            <person name="Miura A."/>
            <person name="Imano S."/>
            <person name="Ashida A."/>
            <person name="Sato I."/>
            <person name="Chiba S."/>
            <person name="Tanaka A."/>
            <person name="Camagna M."/>
            <person name="Takemoto D."/>
        </authorList>
    </citation>
    <scope>NUCLEOTIDE SEQUENCE [LARGE SCALE GENOMIC DNA]</scope>
    <source>
        <strain evidence="4">DP</strain>
    </source>
</reference>
<evidence type="ECO:0000256" key="2">
    <source>
        <dbReference type="SAM" id="SignalP"/>
    </source>
</evidence>